<evidence type="ECO:0000313" key="3">
    <source>
        <dbReference type="Proteomes" id="UP000076798"/>
    </source>
</evidence>
<organism evidence="2 3">
    <name type="scientific">Sistotremastrum suecicum HHB10207 ss-3</name>
    <dbReference type="NCBI Taxonomy" id="1314776"/>
    <lineage>
        <taxon>Eukaryota</taxon>
        <taxon>Fungi</taxon>
        <taxon>Dikarya</taxon>
        <taxon>Basidiomycota</taxon>
        <taxon>Agaricomycotina</taxon>
        <taxon>Agaricomycetes</taxon>
        <taxon>Sistotremastrales</taxon>
        <taxon>Sistotremastraceae</taxon>
        <taxon>Sistotremastrum</taxon>
    </lineage>
</organism>
<evidence type="ECO:0000313" key="2">
    <source>
        <dbReference type="EMBL" id="KZT44528.1"/>
    </source>
</evidence>
<name>A0A166JA21_9AGAM</name>
<dbReference type="GO" id="GO:0005634">
    <property type="term" value="C:nucleus"/>
    <property type="evidence" value="ECO:0007669"/>
    <property type="project" value="TreeGrafter"/>
</dbReference>
<sequence length="848" mass="94462">MEIFNKPPQIGEDTIHYTLYPPANQSGKEDVESLATLILSSVADLFPNHLWNRDSFDFTPAQDPDSPKGQTRWLLEGRMRVGDCVDDEWLVVWLLREISKHWDVAISVFDSDGEFLLIEAADELPGWVTPTNSENRVWIYKSKFHLIPISFVSPPGSVHRRRKLPGAGDSDDEADANEEDTLISVSDALKFLRDPMTDTEASLEIQASLERRIKGYPAYQRQHVHFTKVHVPIDVARALSVNPGLVQRAAEAFYTRDAIQLRAVHRMSRFPPSPAVTTTIKITRTAYAQMVGQKFHSPKIFGRWMEGTRETSKEWRWRDIGMKIACGFEILYQESKNKKKEGIAPSDAPDALRDALSRDPEYPKYLSNLTKAGYFGSELQGSQKWKEREDRAAAMFVDMHRKDDVTRISFAELVNSALATAPKESFIPSNGSEDDDQWLNVDAADFEAMLQKNAPQSDKAEDAMDVDDQAGQSNTEVTEEDRLAQEQTAKLQSLAEKVSSFVEGKGDLEGAKFDDDILSEDDEPMDDMTDEDFSDSESEEPESTNADRQAALERLVPGIDPKDYGQMPASYHSNSQKVKKPSEDGTKAPKEENLPEPTPKPLRRPLLPRDDFDGVDSDDETDSEEERLNALGTREGEDDESDEDRPQIVGEIEVDMEEEQAEFLKFSREALGITDDMWKDILQERKGRGAFVPEGVNIASVGGYVPEVTKPEATKTLGDPPAPARNPNLDTFESVMQAMDEELAKTRAARGAAPPKTSSKGKGKGKATVEDDDGQDLEAAMDAELAASLEKGSDDEDSDEEGSANASVDYNLIKNFLESFKSQAGQSGPVSNLVGRLQPGWQLPRDEK</sequence>
<dbReference type="InterPro" id="IPR010770">
    <property type="entry name" value="Ecd"/>
</dbReference>
<dbReference type="Proteomes" id="UP000076798">
    <property type="component" value="Unassembled WGS sequence"/>
</dbReference>
<feature type="compositionally biased region" description="Acidic residues" evidence="1">
    <location>
        <begin position="516"/>
        <end position="542"/>
    </location>
</feature>
<feature type="compositionally biased region" description="Basic and acidic residues" evidence="1">
    <location>
        <begin position="504"/>
        <end position="515"/>
    </location>
</feature>
<feature type="compositionally biased region" description="Acidic residues" evidence="1">
    <location>
        <begin position="770"/>
        <end position="781"/>
    </location>
</feature>
<proteinExistence type="predicted"/>
<feature type="region of interest" description="Disordered" evidence="1">
    <location>
        <begin position="155"/>
        <end position="178"/>
    </location>
</feature>
<dbReference type="Pfam" id="PF07093">
    <property type="entry name" value="SGT1"/>
    <property type="match status" value="1"/>
</dbReference>
<dbReference type="PANTHER" id="PTHR13060">
    <property type="entry name" value="SGT1 PROTEIN HSGT1 SUPPRESSOR OF GCR2"/>
    <property type="match status" value="1"/>
</dbReference>
<accession>A0A166JA21</accession>
<feature type="compositionally biased region" description="Acidic residues" evidence="1">
    <location>
        <begin position="793"/>
        <end position="802"/>
    </location>
</feature>
<feature type="region of interest" description="Disordered" evidence="1">
    <location>
        <begin position="454"/>
        <end position="649"/>
    </location>
</feature>
<feature type="compositionally biased region" description="Acidic residues" evidence="1">
    <location>
        <begin position="169"/>
        <end position="178"/>
    </location>
</feature>
<keyword evidence="3" id="KW-1185">Reference proteome</keyword>
<reference evidence="2 3" key="1">
    <citation type="journal article" date="2016" name="Mol. Biol. Evol.">
        <title>Comparative Genomics of Early-Diverging Mushroom-Forming Fungi Provides Insights into the Origins of Lignocellulose Decay Capabilities.</title>
        <authorList>
            <person name="Nagy L.G."/>
            <person name="Riley R."/>
            <person name="Tritt A."/>
            <person name="Adam C."/>
            <person name="Daum C."/>
            <person name="Floudas D."/>
            <person name="Sun H."/>
            <person name="Yadav J.S."/>
            <person name="Pangilinan J."/>
            <person name="Larsson K.H."/>
            <person name="Matsuura K."/>
            <person name="Barry K."/>
            <person name="Labutti K."/>
            <person name="Kuo R."/>
            <person name="Ohm R.A."/>
            <person name="Bhattacharya S.S."/>
            <person name="Shirouzu T."/>
            <person name="Yoshinaga Y."/>
            <person name="Martin F.M."/>
            <person name="Grigoriev I.V."/>
            <person name="Hibbett D.S."/>
        </authorList>
    </citation>
    <scope>NUCLEOTIDE SEQUENCE [LARGE SCALE GENOMIC DNA]</scope>
    <source>
        <strain evidence="2 3">HHB10207 ss-3</strain>
    </source>
</reference>
<dbReference type="STRING" id="1314776.A0A166JA21"/>
<feature type="region of interest" description="Disordered" evidence="1">
    <location>
        <begin position="736"/>
        <end position="806"/>
    </location>
</feature>
<dbReference type="AlphaFoldDB" id="A0A166JA21"/>
<evidence type="ECO:0000256" key="1">
    <source>
        <dbReference type="SAM" id="MobiDB-lite"/>
    </source>
</evidence>
<dbReference type="PANTHER" id="PTHR13060:SF0">
    <property type="entry name" value="PROTEIN ECDYSONELESS HOMOLOG"/>
    <property type="match status" value="1"/>
</dbReference>
<dbReference type="EMBL" id="KV428004">
    <property type="protein sequence ID" value="KZT44528.1"/>
    <property type="molecule type" value="Genomic_DNA"/>
</dbReference>
<gene>
    <name evidence="2" type="ORF">SISSUDRAFT_1039057</name>
</gene>
<dbReference type="OrthoDB" id="27237at2759"/>
<feature type="compositionally biased region" description="Basic and acidic residues" evidence="1">
    <location>
        <begin position="580"/>
        <end position="593"/>
    </location>
</feature>
<feature type="region of interest" description="Disordered" evidence="1">
    <location>
        <begin position="823"/>
        <end position="848"/>
    </location>
</feature>
<feature type="compositionally biased region" description="Acidic residues" evidence="1">
    <location>
        <begin position="613"/>
        <end position="625"/>
    </location>
</feature>
<protein>
    <submittedName>
        <fullName evidence="2">SGT1-domain-containing protein</fullName>
    </submittedName>
</protein>